<dbReference type="GO" id="GO:0070403">
    <property type="term" value="F:NAD+ binding"/>
    <property type="evidence" value="ECO:0007669"/>
    <property type="project" value="InterPro"/>
</dbReference>
<dbReference type="EC" id="2.3.1.286" evidence="1"/>
<evidence type="ECO:0000256" key="4">
    <source>
        <dbReference type="PROSITE-ProRule" id="PRU00236"/>
    </source>
</evidence>
<name>A0A346Y4C8_9ACTN</name>
<feature type="binding site" evidence="4">
    <location>
        <position position="187"/>
    </location>
    <ligand>
        <name>Zn(2+)</name>
        <dbReference type="ChEBI" id="CHEBI:29105"/>
    </ligand>
</feature>
<dbReference type="InterPro" id="IPR003000">
    <property type="entry name" value="Sirtuin"/>
</dbReference>
<accession>A0A346Y4C8</accession>
<evidence type="ECO:0000256" key="1">
    <source>
        <dbReference type="ARBA" id="ARBA00012928"/>
    </source>
</evidence>
<dbReference type="PROSITE" id="PS50305">
    <property type="entry name" value="SIRTUIN"/>
    <property type="match status" value="1"/>
</dbReference>
<dbReference type="InterPro" id="IPR050134">
    <property type="entry name" value="NAD-dep_sirtuin_deacylases"/>
</dbReference>
<gene>
    <name evidence="6" type="ORF">DVS28_a4664</name>
</gene>
<keyword evidence="4" id="KW-0479">Metal-binding</keyword>
<evidence type="ECO:0000256" key="3">
    <source>
        <dbReference type="ARBA" id="ARBA00023027"/>
    </source>
</evidence>
<keyword evidence="7" id="KW-1185">Reference proteome</keyword>
<evidence type="ECO:0000256" key="2">
    <source>
        <dbReference type="ARBA" id="ARBA00022679"/>
    </source>
</evidence>
<dbReference type="EMBL" id="CP031165">
    <property type="protein sequence ID" value="AXV09325.1"/>
    <property type="molecule type" value="Genomic_DNA"/>
</dbReference>
<dbReference type="InterPro" id="IPR026591">
    <property type="entry name" value="Sirtuin_cat_small_dom_sf"/>
</dbReference>
<dbReference type="GO" id="GO:0046872">
    <property type="term" value="F:metal ion binding"/>
    <property type="evidence" value="ECO:0007669"/>
    <property type="project" value="UniProtKB-KW"/>
</dbReference>
<dbReference type="KEGG" id="euz:DVS28_a4664"/>
<reference evidence="6 7" key="1">
    <citation type="submission" date="2018-09" db="EMBL/GenBank/DDBJ databases">
        <title>Complete genome sequence of Euzebya sp. DY32-46 isolated from seawater of Pacific Ocean.</title>
        <authorList>
            <person name="Xu L."/>
            <person name="Wu Y.-H."/>
            <person name="Xu X.-W."/>
        </authorList>
    </citation>
    <scope>NUCLEOTIDE SEQUENCE [LARGE SCALE GENOMIC DNA]</scope>
    <source>
        <strain evidence="6 7">DY32-46</strain>
    </source>
</reference>
<feature type="binding site" evidence="4">
    <location>
        <position position="190"/>
    </location>
    <ligand>
        <name>Zn(2+)</name>
        <dbReference type="ChEBI" id="CHEBI:29105"/>
    </ligand>
</feature>
<dbReference type="InterPro" id="IPR026590">
    <property type="entry name" value="Ssirtuin_cat_dom"/>
</dbReference>
<feature type="binding site" evidence="4">
    <location>
        <position position="132"/>
    </location>
    <ligand>
        <name>Zn(2+)</name>
        <dbReference type="ChEBI" id="CHEBI:29105"/>
    </ligand>
</feature>
<dbReference type="Proteomes" id="UP000264006">
    <property type="component" value="Chromosome"/>
</dbReference>
<dbReference type="PANTHER" id="PTHR11085">
    <property type="entry name" value="NAD-DEPENDENT PROTEIN DEACYLASE SIRTUIN-5, MITOCHONDRIAL-RELATED"/>
    <property type="match status" value="1"/>
</dbReference>
<sequence>MAEGPLRSSTVDELADVMRGRRTLVLTGAGISTDSGIPDYRGDGRSARTSVPITYREFMDDPEARRRYWARSQAGYRHVGTVDPNDGHRSVTALQQAGLVAGVVTQNVDRLHQQAGTVDVVDLHGRIDRVICTSCGTRSPRDQLAERLAQANPQYDALLDVVSTPFQPDGDADVAAQLFEAFVVVDCLVCGGLLKPDVVFFGESMPRERRDHASALLRDADGILVLGSSLAVMSGYRLVLQADRAGQAVSILTRGPSRADHLADVRLDAPLTPTLHALIGAIGA</sequence>
<feature type="domain" description="Deacetylase sirtuin-type" evidence="5">
    <location>
        <begin position="4"/>
        <end position="284"/>
    </location>
</feature>
<proteinExistence type="predicted"/>
<feature type="binding site" evidence="4">
    <location>
        <position position="135"/>
    </location>
    <ligand>
        <name>Zn(2+)</name>
        <dbReference type="ChEBI" id="CHEBI:29105"/>
    </ligand>
</feature>
<organism evidence="6 7">
    <name type="scientific">Euzebya pacifica</name>
    <dbReference type="NCBI Taxonomy" id="1608957"/>
    <lineage>
        <taxon>Bacteria</taxon>
        <taxon>Bacillati</taxon>
        <taxon>Actinomycetota</taxon>
        <taxon>Nitriliruptoria</taxon>
        <taxon>Euzebyales</taxon>
    </lineage>
</organism>
<dbReference type="Gene3D" id="3.30.1600.10">
    <property type="entry name" value="SIR2/SIRT2 'Small Domain"/>
    <property type="match status" value="1"/>
</dbReference>
<dbReference type="Pfam" id="PF02146">
    <property type="entry name" value="SIR2"/>
    <property type="match status" value="1"/>
</dbReference>
<dbReference type="GO" id="GO:0017136">
    <property type="term" value="F:histone deacetylase activity, NAD-dependent"/>
    <property type="evidence" value="ECO:0007669"/>
    <property type="project" value="TreeGrafter"/>
</dbReference>
<feature type="active site" description="Proton acceptor" evidence="4">
    <location>
        <position position="124"/>
    </location>
</feature>
<keyword evidence="3" id="KW-0520">NAD</keyword>
<dbReference type="AlphaFoldDB" id="A0A346Y4C8"/>
<dbReference type="NCBIfam" id="NF003738">
    <property type="entry name" value="PRK05333.1"/>
    <property type="match status" value="1"/>
</dbReference>
<dbReference type="PANTHER" id="PTHR11085:SF10">
    <property type="entry name" value="NAD-DEPENDENT PROTEIN DEACYLASE SIRTUIN-5, MITOCHONDRIAL-RELATED"/>
    <property type="match status" value="1"/>
</dbReference>
<keyword evidence="4" id="KW-0862">Zinc</keyword>
<evidence type="ECO:0000259" key="5">
    <source>
        <dbReference type="PROSITE" id="PS50305"/>
    </source>
</evidence>
<protein>
    <recommendedName>
        <fullName evidence="1">protein acetyllysine N-acetyltransferase</fullName>
        <ecNumber evidence="1">2.3.1.286</ecNumber>
    </recommendedName>
</protein>
<evidence type="ECO:0000313" key="7">
    <source>
        <dbReference type="Proteomes" id="UP000264006"/>
    </source>
</evidence>
<dbReference type="Gene3D" id="3.40.50.1220">
    <property type="entry name" value="TPP-binding domain"/>
    <property type="match status" value="1"/>
</dbReference>
<evidence type="ECO:0000313" key="6">
    <source>
        <dbReference type="EMBL" id="AXV09325.1"/>
    </source>
</evidence>
<dbReference type="SUPFAM" id="SSF52467">
    <property type="entry name" value="DHS-like NAD/FAD-binding domain"/>
    <property type="match status" value="1"/>
</dbReference>
<keyword evidence="2" id="KW-0808">Transferase</keyword>
<dbReference type="InterPro" id="IPR029035">
    <property type="entry name" value="DHS-like_NAD/FAD-binding_dom"/>
</dbReference>